<keyword evidence="7" id="KW-0479">Metal-binding</keyword>
<evidence type="ECO:0000256" key="6">
    <source>
        <dbReference type="ARBA" id="ARBA00022525"/>
    </source>
</evidence>
<evidence type="ECO:0000259" key="12">
    <source>
        <dbReference type="Pfam" id="PF08451"/>
    </source>
</evidence>
<feature type="domain" description="Adenosine/AMP deaminase N-terminal" evidence="12">
    <location>
        <begin position="572"/>
        <end position="653"/>
    </location>
</feature>
<protein>
    <recommendedName>
        <fullName evidence="5">Adenosine deaminase</fullName>
        <ecNumber evidence="4">3.5.4.4</ecNumber>
    </recommendedName>
</protein>
<organism evidence="13 14">
    <name type="scientific">Glossina morsitans morsitans</name>
    <name type="common">Savannah tsetse fly</name>
    <dbReference type="NCBI Taxonomy" id="37546"/>
    <lineage>
        <taxon>Eukaryota</taxon>
        <taxon>Metazoa</taxon>
        <taxon>Ecdysozoa</taxon>
        <taxon>Arthropoda</taxon>
        <taxon>Hexapoda</taxon>
        <taxon>Insecta</taxon>
        <taxon>Pterygota</taxon>
        <taxon>Neoptera</taxon>
        <taxon>Endopterygota</taxon>
        <taxon>Diptera</taxon>
        <taxon>Brachycera</taxon>
        <taxon>Muscomorpha</taxon>
        <taxon>Hippoboscoidea</taxon>
        <taxon>Glossinidae</taxon>
        <taxon>Glossina</taxon>
    </lineage>
</organism>
<dbReference type="Proteomes" id="UP000092444">
    <property type="component" value="Unassembled WGS sequence"/>
</dbReference>
<dbReference type="GO" id="GO:0046103">
    <property type="term" value="P:inosine biosynthetic process"/>
    <property type="evidence" value="ECO:0007669"/>
    <property type="project" value="TreeGrafter"/>
</dbReference>
<evidence type="ECO:0000256" key="10">
    <source>
        <dbReference type="ARBA" id="ARBA00047764"/>
    </source>
</evidence>
<dbReference type="VEuPathDB" id="VectorBase:GMOY010456"/>
<evidence type="ECO:0000256" key="5">
    <source>
        <dbReference type="ARBA" id="ARBA00018099"/>
    </source>
</evidence>
<keyword evidence="8" id="KW-0732">Signal</keyword>
<keyword evidence="14" id="KW-1185">Reference proteome</keyword>
<feature type="domain" description="Adenosine/AMP deaminase N-terminal" evidence="12">
    <location>
        <begin position="7"/>
        <end position="82"/>
    </location>
</feature>
<dbReference type="InterPro" id="IPR032466">
    <property type="entry name" value="Metal_Hydrolase"/>
</dbReference>
<dbReference type="GO" id="GO:0006154">
    <property type="term" value="P:adenosine catabolic process"/>
    <property type="evidence" value="ECO:0007669"/>
    <property type="project" value="InterPro"/>
</dbReference>
<dbReference type="Gene3D" id="3.20.20.140">
    <property type="entry name" value="Metal-dependent hydrolases"/>
    <property type="match status" value="2"/>
</dbReference>
<dbReference type="Pfam" id="PF08451">
    <property type="entry name" value="A_deaminase_N"/>
    <property type="match status" value="2"/>
</dbReference>
<dbReference type="GO" id="GO:0005615">
    <property type="term" value="C:extracellular space"/>
    <property type="evidence" value="ECO:0007669"/>
    <property type="project" value="InterPro"/>
</dbReference>
<proteinExistence type="inferred from homology"/>
<dbReference type="AlphaFoldDB" id="A0A1B0GAX2"/>
<name>A0A1B0GAX2_GLOMM</name>
<dbReference type="EMBL" id="CCAG010001199">
    <property type="status" value="NOT_ANNOTATED_CDS"/>
    <property type="molecule type" value="Genomic_DNA"/>
</dbReference>
<dbReference type="Pfam" id="PF00962">
    <property type="entry name" value="A_deaminase"/>
    <property type="match status" value="1"/>
</dbReference>
<evidence type="ECO:0000313" key="13">
    <source>
        <dbReference type="EnsemblMetazoa" id="GMOY010456-PA"/>
    </source>
</evidence>
<comment type="cofactor">
    <cofactor evidence="1">
        <name>Zn(2+)</name>
        <dbReference type="ChEBI" id="CHEBI:29105"/>
    </cofactor>
</comment>
<evidence type="ECO:0000256" key="1">
    <source>
        <dbReference type="ARBA" id="ARBA00001947"/>
    </source>
</evidence>
<evidence type="ECO:0000256" key="2">
    <source>
        <dbReference type="ARBA" id="ARBA00004613"/>
    </source>
</evidence>
<dbReference type="FunFam" id="3.20.20.140:FF:000017">
    <property type="entry name" value="Adenosine deaminase 2"/>
    <property type="match status" value="2"/>
</dbReference>
<evidence type="ECO:0000259" key="11">
    <source>
        <dbReference type="Pfam" id="PF00962"/>
    </source>
</evidence>
<evidence type="ECO:0000256" key="8">
    <source>
        <dbReference type="ARBA" id="ARBA00022729"/>
    </source>
</evidence>
<dbReference type="EC" id="3.5.4.4" evidence="4"/>
<dbReference type="GO" id="GO:0004000">
    <property type="term" value="F:adenosine deaminase activity"/>
    <property type="evidence" value="ECO:0007669"/>
    <property type="project" value="InterPro"/>
</dbReference>
<evidence type="ECO:0000256" key="3">
    <source>
        <dbReference type="ARBA" id="ARBA00006083"/>
    </source>
</evidence>
<evidence type="ECO:0000256" key="9">
    <source>
        <dbReference type="ARBA" id="ARBA00022801"/>
    </source>
</evidence>
<dbReference type="SUPFAM" id="SSF51556">
    <property type="entry name" value="Metallo-dependent hydrolases"/>
    <property type="match status" value="2"/>
</dbReference>
<comment type="catalytic activity">
    <reaction evidence="10">
        <text>adenosine + H2O + H(+) = inosine + NH4(+)</text>
        <dbReference type="Rhea" id="RHEA:24408"/>
        <dbReference type="ChEBI" id="CHEBI:15377"/>
        <dbReference type="ChEBI" id="CHEBI:15378"/>
        <dbReference type="ChEBI" id="CHEBI:16335"/>
        <dbReference type="ChEBI" id="CHEBI:17596"/>
        <dbReference type="ChEBI" id="CHEBI:28938"/>
        <dbReference type="EC" id="3.5.4.4"/>
    </reaction>
</comment>
<accession>A0A1B0GAX2</accession>
<dbReference type="CDD" id="cd01321">
    <property type="entry name" value="ADGF"/>
    <property type="match status" value="1"/>
</dbReference>
<sequence length="1079" mass="125959">MRYVRILHYEMERNNIMNYESYNRFGNRIELTSCEEKANEQLMFLKWLEYQKWEVNGTNVSLGDRFSKARDDIERSLLYKVLRKMPKGAALHVHDVGLTSVDFIVKCLTYYQNLWVCVARNKELREFRFSQKFLNETNTTNMCTWYPIKEWRRMHGAKVVDAKIRDNLLITTTDHKLVAARLKEIKSLLKGLISYAPVWEIYFEQAFKEFIEDGVQYIEIRTFLPRLYNLSGHSLSQLETLAALKRASETVAFYNASFVGTKVIYTPSRNVNYNEVDMLLSDALILKLVFKNYVAGLDLISDDYFPKPLRDFSERLIYMQDSMDFYFTVDDVYGNQLDNDENLIDAYLLGSKRLLFSYALMQHPYILRQIHRLNIGLVINPISIEYMQNLGNSRFHPASILFTFNLPLIISSDYPRLWQASPITHDFYVTFMKIAPRESDLRVLKQLARNSIVHSAKSEAERDVALRVWEIMWSKWIYNNTERERHQPTSVYIKVLKLFLNTIGSCHYQNVKGTENLFYAIISKQQKTKNKTKNNMNYFWFLFSCILSEAHRINGGKVAYSQPSVQALNSFEYRSTPEAYHTLRQAFLSYEQSRVLGYDVILNANETLANEFIMRVKTQEYEKGLATPHLFAPSRHLFSVLEEIKKSNLFVLLSMMPKGAVLHAHDTALCSTDFLIELTYRDNLWLCQDTKTLEVFDMKFFKTQPEDALNNNCEWELMSKARHTYGAQTVDDILREQLTLYPTEKFMDNNEAWQQFMKIFALLDGLLFYIPNWSDYYYHALEEFYADGVQYLEFRSTLPILYDLDGNNYTEMDTVKVYKETLDKFLVTHNEFIGSKLIYAPIRNADQNGIEHYIKVCKEIKNLYPDFLAGFDLVGQEELGRPLKDFIPQLLNLAEDVDFFFHAGETNWFGSTVDENLIDAVLLGTKRIGHGFALIKHPMVLEVVKQRNIAIEVSPISNQVLQLVFDYRNHPCAHFFADNYPVVISSDDPSFWKATPLTHDFYIAFLGIASAHSDLRLLKKLALNSIYYSAMSHEQKQIGLQKWQIKWNKFIQTLINGDSISKSGSDGVILKELFNNNID</sequence>
<dbReference type="InterPro" id="IPR006331">
    <property type="entry name" value="ADGF"/>
</dbReference>
<comment type="subcellular location">
    <subcellularLocation>
        <location evidence="2">Secreted</location>
    </subcellularLocation>
</comment>
<dbReference type="PANTHER" id="PTHR11409:SF39">
    <property type="entry name" value="ADENOSINE DEAMINASE 2"/>
    <property type="match status" value="1"/>
</dbReference>
<comment type="similarity">
    <text evidence="3">Belongs to the metallo-dependent hydrolases superfamily. Adenosine and AMP deaminases family. ADGF subfamily.</text>
</comment>
<dbReference type="InterPro" id="IPR013659">
    <property type="entry name" value="A_deaminase_N"/>
</dbReference>
<dbReference type="PANTHER" id="PTHR11409">
    <property type="entry name" value="ADENOSINE DEAMINASE"/>
    <property type="match status" value="1"/>
</dbReference>
<dbReference type="STRING" id="37546.A0A1B0GAX2"/>
<dbReference type="InterPro" id="IPR001365">
    <property type="entry name" value="A_deaminase_dom"/>
</dbReference>
<keyword evidence="9" id="KW-0378">Hydrolase</keyword>
<reference evidence="13" key="1">
    <citation type="submission" date="2020-05" db="UniProtKB">
        <authorList>
            <consortium name="EnsemblMetazoa"/>
        </authorList>
    </citation>
    <scope>IDENTIFICATION</scope>
    <source>
        <strain evidence="13">Yale</strain>
    </source>
</reference>
<evidence type="ECO:0000256" key="7">
    <source>
        <dbReference type="ARBA" id="ARBA00022723"/>
    </source>
</evidence>
<dbReference type="InterPro" id="IPR006330">
    <property type="entry name" value="Ado/ade_deaminase"/>
</dbReference>
<dbReference type="EnsemblMetazoa" id="GMOY010456-RA">
    <property type="protein sequence ID" value="GMOY010456-PA"/>
    <property type="gene ID" value="GMOY010456"/>
</dbReference>
<evidence type="ECO:0000256" key="4">
    <source>
        <dbReference type="ARBA" id="ARBA00012784"/>
    </source>
</evidence>
<keyword evidence="6" id="KW-0964">Secreted</keyword>
<dbReference type="NCBIfam" id="TIGR01431">
    <property type="entry name" value="adm_rel"/>
    <property type="match status" value="2"/>
</dbReference>
<feature type="domain" description="Adenosine deaminase" evidence="11">
    <location>
        <begin position="739"/>
        <end position="1037"/>
    </location>
</feature>
<evidence type="ECO:0000313" key="14">
    <source>
        <dbReference type="Proteomes" id="UP000092444"/>
    </source>
</evidence>
<dbReference type="GO" id="GO:0046872">
    <property type="term" value="F:metal ion binding"/>
    <property type="evidence" value="ECO:0007669"/>
    <property type="project" value="UniProtKB-KW"/>
</dbReference>